<dbReference type="Gene3D" id="1.10.150.50">
    <property type="entry name" value="Transcription Factor, Ets-1"/>
    <property type="match status" value="1"/>
</dbReference>
<gene>
    <name evidence="7 8 9" type="primary">LOC106175809</name>
</gene>
<evidence type="ECO:0000313" key="6">
    <source>
        <dbReference type="Proteomes" id="UP000085678"/>
    </source>
</evidence>
<sequence>MLLTFIYIRLFIFFRSGDKTVRLWDPLKGEPLHTIEGHSRYVTCCAFSGDGKFLASGSNDKTVKIWKITSEEELTDTATYVDLLGSEEVLAQNKKPIEQWTVENVVSWVQELGLDQYADRFRKHAIDGTELAILTQEALEKDLEIDALGHRNKILRAVKQVMAHPIIQEKAASESDVPDEYLCPITREVMKEPVMASDGYTYERSAITAWVNSGKTSSPMTNATLPNMTLLPNRNMKMLIQRYLQERRT</sequence>
<dbReference type="SMART" id="SM00454">
    <property type="entry name" value="SAM"/>
    <property type="match status" value="1"/>
</dbReference>
<dbReference type="InterPro" id="IPR001680">
    <property type="entry name" value="WD40_rpt"/>
</dbReference>
<dbReference type="PANTHER" id="PTHR46573:SF1">
    <property type="entry name" value="WD REPEAT, SAM AND U-BOX DOMAIN-CONTAINING PROTEIN 1"/>
    <property type="match status" value="1"/>
</dbReference>
<dbReference type="SMART" id="SM00320">
    <property type="entry name" value="WD40"/>
    <property type="match status" value="1"/>
</dbReference>
<dbReference type="InterPro" id="IPR036322">
    <property type="entry name" value="WD40_repeat_dom_sf"/>
</dbReference>
<dbReference type="CDD" id="cd16655">
    <property type="entry name" value="RING-Ubox_WDSUB1-like"/>
    <property type="match status" value="1"/>
</dbReference>
<evidence type="ECO:0000256" key="3">
    <source>
        <dbReference type="SAM" id="SignalP"/>
    </source>
</evidence>
<name>A0A1S3JSR6_LINAN</name>
<reference evidence="7 8" key="1">
    <citation type="submission" date="2025-04" db="UniProtKB">
        <authorList>
            <consortium name="RefSeq"/>
        </authorList>
    </citation>
    <scope>IDENTIFICATION</scope>
    <source>
        <tissue evidence="7 8">Gonads</tissue>
    </source>
</reference>
<feature type="chain" id="PRO_5014545961" description="WD repeat, SAM and U-box domain-containing protein 1" evidence="3">
    <location>
        <begin position="18"/>
        <end position="249"/>
    </location>
</feature>
<evidence type="ECO:0000313" key="7">
    <source>
        <dbReference type="RefSeq" id="XP_013413414.1"/>
    </source>
</evidence>
<dbReference type="Pfam" id="PF00400">
    <property type="entry name" value="WD40"/>
    <property type="match status" value="1"/>
</dbReference>
<dbReference type="SUPFAM" id="SSF47769">
    <property type="entry name" value="SAM/Pointed domain"/>
    <property type="match status" value="1"/>
</dbReference>
<dbReference type="PROSITE" id="PS51698">
    <property type="entry name" value="U_BOX"/>
    <property type="match status" value="1"/>
</dbReference>
<protein>
    <recommendedName>
        <fullName evidence="1">WD repeat, SAM and U-box domain-containing protein 1</fullName>
    </recommendedName>
</protein>
<dbReference type="STRING" id="7574.A0A1S3JSR6"/>
<dbReference type="SUPFAM" id="SSF57850">
    <property type="entry name" value="RING/U-box"/>
    <property type="match status" value="1"/>
</dbReference>
<feature type="repeat" description="WD" evidence="2">
    <location>
        <begin position="35"/>
        <end position="76"/>
    </location>
</feature>
<keyword evidence="6" id="KW-1185">Reference proteome</keyword>
<dbReference type="OrthoDB" id="10064100at2759"/>
<dbReference type="RefSeq" id="XP_013413416.1">
    <property type="nucleotide sequence ID" value="XM_013557962.1"/>
</dbReference>
<feature type="signal peptide" evidence="3">
    <location>
        <begin position="1"/>
        <end position="17"/>
    </location>
</feature>
<feature type="domain" description="SAM" evidence="4">
    <location>
        <begin position="100"/>
        <end position="164"/>
    </location>
</feature>
<dbReference type="InterPro" id="IPR013083">
    <property type="entry name" value="Znf_RING/FYVE/PHD"/>
</dbReference>
<dbReference type="AlphaFoldDB" id="A0A1S3JSR6"/>
<dbReference type="Gene3D" id="2.130.10.10">
    <property type="entry name" value="YVTN repeat-like/Quinoprotein amine dehydrogenase"/>
    <property type="match status" value="1"/>
</dbReference>
<proteinExistence type="predicted"/>
<dbReference type="PANTHER" id="PTHR46573">
    <property type="entry name" value="WD REPEAT, SAM AND U-BOX DOMAIN-CONTAINING PROTEIN 1"/>
    <property type="match status" value="1"/>
</dbReference>
<dbReference type="SMART" id="SM00504">
    <property type="entry name" value="Ubox"/>
    <property type="match status" value="1"/>
</dbReference>
<evidence type="ECO:0000256" key="2">
    <source>
        <dbReference type="PROSITE-ProRule" id="PRU00221"/>
    </source>
</evidence>
<dbReference type="InterPro" id="IPR015943">
    <property type="entry name" value="WD40/YVTN_repeat-like_dom_sf"/>
</dbReference>
<dbReference type="PROSITE" id="PS50105">
    <property type="entry name" value="SAM_DOMAIN"/>
    <property type="match status" value="1"/>
</dbReference>
<dbReference type="PROSITE" id="PS50294">
    <property type="entry name" value="WD_REPEATS_REGION"/>
    <property type="match status" value="1"/>
</dbReference>
<evidence type="ECO:0000313" key="9">
    <source>
        <dbReference type="RefSeq" id="XP_013413416.1"/>
    </source>
</evidence>
<dbReference type="Pfam" id="PF04564">
    <property type="entry name" value="U-box"/>
    <property type="match status" value="1"/>
</dbReference>
<dbReference type="SUPFAM" id="SSF50978">
    <property type="entry name" value="WD40 repeat-like"/>
    <property type="match status" value="1"/>
</dbReference>
<dbReference type="Gene3D" id="3.30.40.10">
    <property type="entry name" value="Zinc/RING finger domain, C3HC4 (zinc finger)"/>
    <property type="match status" value="1"/>
</dbReference>
<dbReference type="Proteomes" id="UP000085678">
    <property type="component" value="Unplaced"/>
</dbReference>
<dbReference type="InterPro" id="IPR001660">
    <property type="entry name" value="SAM"/>
</dbReference>
<dbReference type="KEGG" id="lak:106175809"/>
<dbReference type="RefSeq" id="XP_013413414.1">
    <property type="nucleotide sequence ID" value="XM_013557960.1"/>
</dbReference>
<accession>A0A1S3JSR6</accession>
<dbReference type="RefSeq" id="XP_013413415.1">
    <property type="nucleotide sequence ID" value="XM_013557961.1"/>
</dbReference>
<evidence type="ECO:0000256" key="1">
    <source>
        <dbReference type="ARBA" id="ARBA00020894"/>
    </source>
</evidence>
<dbReference type="GeneID" id="106175809"/>
<evidence type="ECO:0000259" key="4">
    <source>
        <dbReference type="PROSITE" id="PS50105"/>
    </source>
</evidence>
<organism evidence="6 8">
    <name type="scientific">Lingula anatina</name>
    <name type="common">Brachiopod</name>
    <name type="synonym">Lingula unguis</name>
    <dbReference type="NCBI Taxonomy" id="7574"/>
    <lineage>
        <taxon>Eukaryota</taxon>
        <taxon>Metazoa</taxon>
        <taxon>Spiralia</taxon>
        <taxon>Lophotrochozoa</taxon>
        <taxon>Brachiopoda</taxon>
        <taxon>Linguliformea</taxon>
        <taxon>Lingulata</taxon>
        <taxon>Lingulida</taxon>
        <taxon>Linguloidea</taxon>
        <taxon>Lingulidae</taxon>
        <taxon>Lingula</taxon>
    </lineage>
</organism>
<dbReference type="PROSITE" id="PS50082">
    <property type="entry name" value="WD_REPEATS_2"/>
    <property type="match status" value="1"/>
</dbReference>
<dbReference type="InterPro" id="IPR013761">
    <property type="entry name" value="SAM/pointed_sf"/>
</dbReference>
<evidence type="ECO:0000313" key="8">
    <source>
        <dbReference type="RefSeq" id="XP_013413415.1"/>
    </source>
</evidence>
<evidence type="ECO:0000259" key="5">
    <source>
        <dbReference type="PROSITE" id="PS51698"/>
    </source>
</evidence>
<feature type="domain" description="U-box" evidence="5">
    <location>
        <begin position="176"/>
        <end position="249"/>
    </location>
</feature>
<dbReference type="Pfam" id="PF07647">
    <property type="entry name" value="SAM_2"/>
    <property type="match status" value="1"/>
</dbReference>
<keyword evidence="2" id="KW-0853">WD repeat</keyword>
<dbReference type="InterPro" id="IPR052085">
    <property type="entry name" value="WD-SAM-U-box"/>
</dbReference>
<dbReference type="InterPro" id="IPR003613">
    <property type="entry name" value="Ubox_domain"/>
</dbReference>
<keyword evidence="3" id="KW-0732">Signal</keyword>
<dbReference type="GO" id="GO:0004842">
    <property type="term" value="F:ubiquitin-protein transferase activity"/>
    <property type="evidence" value="ECO:0007669"/>
    <property type="project" value="InterPro"/>
</dbReference>
<dbReference type="GO" id="GO:0016567">
    <property type="term" value="P:protein ubiquitination"/>
    <property type="evidence" value="ECO:0007669"/>
    <property type="project" value="InterPro"/>
</dbReference>